<dbReference type="PANTHER" id="PTHR37959:SF1">
    <property type="entry name" value="SECRETED PROTEIN"/>
    <property type="match status" value="1"/>
</dbReference>
<organism evidence="1 2">
    <name type="scientific">Ancylostoma ceylanicum</name>
    <dbReference type="NCBI Taxonomy" id="53326"/>
    <lineage>
        <taxon>Eukaryota</taxon>
        <taxon>Metazoa</taxon>
        <taxon>Ecdysozoa</taxon>
        <taxon>Nematoda</taxon>
        <taxon>Chromadorea</taxon>
        <taxon>Rhabditida</taxon>
        <taxon>Rhabditina</taxon>
        <taxon>Rhabditomorpha</taxon>
        <taxon>Strongyloidea</taxon>
        <taxon>Ancylostomatidae</taxon>
        <taxon>Ancylostomatinae</taxon>
        <taxon>Ancylostoma</taxon>
    </lineage>
</organism>
<dbReference type="EMBL" id="KE124905">
    <property type="protein sequence ID" value="EPB75357.1"/>
    <property type="molecule type" value="Genomic_DNA"/>
</dbReference>
<evidence type="ECO:0000313" key="2">
    <source>
        <dbReference type="Proteomes" id="UP000054495"/>
    </source>
</evidence>
<dbReference type="Proteomes" id="UP000054495">
    <property type="component" value="Unassembled WGS sequence"/>
</dbReference>
<gene>
    <name evidence="1" type="ORF">ANCCEY_05571</name>
</gene>
<evidence type="ECO:0000313" key="1">
    <source>
        <dbReference type="EMBL" id="EPB75357.1"/>
    </source>
</evidence>
<dbReference type="PANTHER" id="PTHR37959">
    <property type="entry name" value="PROTEIN CBG15758"/>
    <property type="match status" value="1"/>
</dbReference>
<dbReference type="AlphaFoldDB" id="A0A0D6M657"/>
<sequence length="97" mass="10492">MMRNLKTAGKQVVPQVCFVRSLSWRTQSCTRQAKFRASIDGVMTTATCNAQGADPSERCQGCCQARALAAGLTTIDSAGFPSNNGRECICCFFNSCR</sequence>
<accession>A0A0D6M657</accession>
<protein>
    <submittedName>
        <fullName evidence="1">Uncharacterized protein</fullName>
    </submittedName>
</protein>
<name>A0A0D6M657_9BILA</name>
<proteinExistence type="predicted"/>
<keyword evidence="2" id="KW-1185">Reference proteome</keyword>
<reference evidence="1 2" key="1">
    <citation type="submission" date="2013-05" db="EMBL/GenBank/DDBJ databases">
        <title>Draft genome of the parasitic nematode Anyclostoma ceylanicum.</title>
        <authorList>
            <person name="Mitreva M."/>
        </authorList>
    </citation>
    <scope>NUCLEOTIDE SEQUENCE [LARGE SCALE GENOMIC DNA]</scope>
</reference>